<sequence length="42" mass="4761">MVCKIVIRAPVRRYFQAHQIAHETIVSVVGLVGTSVPWHFLT</sequence>
<dbReference type="Proteomes" id="UP001347174">
    <property type="component" value="Chromosome"/>
</dbReference>
<dbReference type="RefSeq" id="WP_268794562.1">
    <property type="nucleotide sequence ID" value="NZ_CP129946.1"/>
</dbReference>
<gene>
    <name evidence="2" type="ORF">QYQ93_04380</name>
</gene>
<accession>A0ABZ2DJ82</accession>
<name>A0ABZ2DJ82_9PSED</name>
<reference evidence="2 3" key="1">
    <citation type="submission" date="2023-07" db="EMBL/GenBank/DDBJ databases">
        <title>Plant endophyte Pseudomonas khavaziana can be used to control wheat stem rot.</title>
        <authorList>
            <person name="Guo S."/>
            <person name="Shen X."/>
        </authorList>
    </citation>
    <scope>NUCLEOTIDE SEQUENCE [LARGE SCALE GENOMIC DNA]</scope>
    <source>
        <strain evidence="2 3">SR9</strain>
    </source>
</reference>
<evidence type="ECO:0000313" key="2">
    <source>
        <dbReference type="EMBL" id="WWA77484.1"/>
    </source>
</evidence>
<proteinExistence type="predicted"/>
<evidence type="ECO:0000256" key="1">
    <source>
        <dbReference type="SAM" id="Phobius"/>
    </source>
</evidence>
<keyword evidence="1" id="KW-0472">Membrane</keyword>
<keyword evidence="3" id="KW-1185">Reference proteome</keyword>
<organism evidence="2 3">
    <name type="scientific">Pseudomonas khavaziana</name>
    <dbReference type="NCBI Taxonomy" id="2842351"/>
    <lineage>
        <taxon>Bacteria</taxon>
        <taxon>Pseudomonadati</taxon>
        <taxon>Pseudomonadota</taxon>
        <taxon>Gammaproteobacteria</taxon>
        <taxon>Pseudomonadales</taxon>
        <taxon>Pseudomonadaceae</taxon>
        <taxon>Pseudomonas</taxon>
    </lineage>
</organism>
<keyword evidence="1" id="KW-1133">Transmembrane helix</keyword>
<feature type="transmembrane region" description="Helical" evidence="1">
    <location>
        <begin position="20"/>
        <end position="41"/>
    </location>
</feature>
<evidence type="ECO:0000313" key="3">
    <source>
        <dbReference type="Proteomes" id="UP001347174"/>
    </source>
</evidence>
<protein>
    <submittedName>
        <fullName evidence="2">Uncharacterized protein</fullName>
    </submittedName>
</protein>
<keyword evidence="1" id="KW-0812">Transmembrane</keyword>
<dbReference type="EMBL" id="CP129946">
    <property type="protein sequence ID" value="WWA77484.1"/>
    <property type="molecule type" value="Genomic_DNA"/>
</dbReference>